<comment type="caution">
    <text evidence="1">The sequence shown here is derived from an EMBL/GenBank/DDBJ whole genome shotgun (WGS) entry which is preliminary data.</text>
</comment>
<organism evidence="1 2">
    <name type="scientific">Neoroseomonas terrae</name>
    <dbReference type="NCBI Taxonomy" id="424799"/>
    <lineage>
        <taxon>Bacteria</taxon>
        <taxon>Pseudomonadati</taxon>
        <taxon>Pseudomonadota</taxon>
        <taxon>Alphaproteobacteria</taxon>
        <taxon>Acetobacterales</taxon>
        <taxon>Acetobacteraceae</taxon>
        <taxon>Neoroseomonas</taxon>
    </lineage>
</organism>
<protein>
    <submittedName>
        <fullName evidence="1">Uncharacterized protein</fullName>
    </submittedName>
</protein>
<proteinExistence type="predicted"/>
<reference evidence="2" key="1">
    <citation type="journal article" date="2021" name="Syst. Appl. Microbiol.">
        <title>Roseomonas hellenica sp. nov., isolated from roots of wild-growing Alkanna tinctoria.</title>
        <authorList>
            <person name="Rat A."/>
            <person name="Naranjo H.D."/>
            <person name="Lebbe L."/>
            <person name="Cnockaert M."/>
            <person name="Krigas N."/>
            <person name="Grigoriadou K."/>
            <person name="Maloupa E."/>
            <person name="Willems A."/>
        </authorList>
    </citation>
    <scope>NUCLEOTIDE SEQUENCE [LARGE SCALE GENOMIC DNA]</scope>
    <source>
        <strain evidence="2">LMG 31159</strain>
    </source>
</reference>
<dbReference type="RefSeq" id="WP_211870825.1">
    <property type="nucleotide sequence ID" value="NZ_JAAEDI010000024.1"/>
</dbReference>
<gene>
    <name evidence="1" type="ORF">GXW78_20810</name>
</gene>
<dbReference type="Proteomes" id="UP000698752">
    <property type="component" value="Unassembled WGS sequence"/>
</dbReference>
<sequence>MPSSNANSELWLSKGALAVPDHQKIHALTVWCDPAIWGLALYDDQAPWFTLIECLQLLTFRHREDKALFPGLDGKPDAPSHERQSYRIKLNTNLRHLLFRDQEVGRVASRGGANDEVRWHQWLKRTAEDFPDLDFSYLKPAFSDGFTHFAEALELMRSAEVEQFGQKRWTSRHLQPVGEAMLFPDVKMKDDGFALDRRFFQRTGEILYLMLNRSAERERLGQLVASRILKSDGPWNRIARRLQGPEADATTDQPKWVEAPTIGYLPLAHLARYDELARDWVSILSQSAIPLEDALEFLARLSGLHQVIYIAERAVDVAGRASLMPFVLEMTGSARNNPVQVLSAERYKAHKMLPSQAVEAFVESFTDMPEWREIGTGPMDCSHAKTLLSKRFAWAPKKTASAAGLPPPAEQLQAMLDAAKARNHDIGSTFTAHAKKVGLLTARQRAGTWYSPSDGLLEALVLANVDGAMELGQFLSVLRRRYHVVVGPEEARTRSGELPVPLEDLRENERRLEERLRVLGFINRKSDDCAFVVNPFSAGRAMAGRPAHATA</sequence>
<evidence type="ECO:0000313" key="1">
    <source>
        <dbReference type="EMBL" id="MBR0652109.1"/>
    </source>
</evidence>
<dbReference type="EMBL" id="JAAEDI010000024">
    <property type="protein sequence ID" value="MBR0652109.1"/>
    <property type="molecule type" value="Genomic_DNA"/>
</dbReference>
<name>A0ABS5EM49_9PROT</name>
<evidence type="ECO:0000313" key="2">
    <source>
        <dbReference type="Proteomes" id="UP000698752"/>
    </source>
</evidence>
<keyword evidence="2" id="KW-1185">Reference proteome</keyword>
<accession>A0ABS5EM49</accession>